<feature type="compositionally biased region" description="Basic and acidic residues" evidence="1">
    <location>
        <begin position="40"/>
        <end position="50"/>
    </location>
</feature>
<feature type="compositionally biased region" description="Polar residues" evidence="1">
    <location>
        <begin position="1"/>
        <end position="15"/>
    </location>
</feature>
<reference evidence="2 3" key="1">
    <citation type="journal article" date="2014" name="Genome Announc.">
        <title>Draft Genome Sequences of Three Strains of Bacteroides pyogenes Isolated from a Cat and Swine.</title>
        <authorList>
            <person name="Sakamoto M."/>
            <person name="Oshima K."/>
            <person name="Suda W."/>
            <person name="Kitamura K."/>
            <person name="Iida T."/>
            <person name="Hattori M."/>
            <person name="Ohkuma M."/>
        </authorList>
    </citation>
    <scope>NUCLEOTIDE SEQUENCE [LARGE SCALE GENOMIC DNA]</scope>
    <source>
        <strain evidence="2 3">JCM 6292</strain>
    </source>
</reference>
<organism evidence="2 3">
    <name type="scientific">Bacteroides pyogenes JCM 6292</name>
    <dbReference type="NCBI Taxonomy" id="1235809"/>
    <lineage>
        <taxon>Bacteria</taxon>
        <taxon>Pseudomonadati</taxon>
        <taxon>Bacteroidota</taxon>
        <taxon>Bacteroidia</taxon>
        <taxon>Bacteroidales</taxon>
        <taxon>Bacteroidaceae</taxon>
        <taxon>Bacteroides</taxon>
    </lineage>
</organism>
<name>W4P6G2_9BACE</name>
<evidence type="ECO:0000313" key="3">
    <source>
        <dbReference type="Proteomes" id="UP000018861"/>
    </source>
</evidence>
<protein>
    <submittedName>
        <fullName evidence="2">Uncharacterized protein</fullName>
    </submittedName>
</protein>
<gene>
    <name evidence="2" type="ORF">JCM6292_1577</name>
</gene>
<feature type="compositionally biased region" description="Basic and acidic residues" evidence="1">
    <location>
        <begin position="76"/>
        <end position="86"/>
    </location>
</feature>
<comment type="caution">
    <text evidence="2">The sequence shown here is derived from an EMBL/GenBank/DDBJ whole genome shotgun (WGS) entry which is preliminary data.</text>
</comment>
<proteinExistence type="predicted"/>
<dbReference type="Proteomes" id="UP000018861">
    <property type="component" value="Unassembled WGS sequence"/>
</dbReference>
<evidence type="ECO:0000256" key="1">
    <source>
        <dbReference type="SAM" id="MobiDB-lite"/>
    </source>
</evidence>
<accession>W4P6G2</accession>
<sequence>MISGGNPSNGRNGQEQKVAGVITANEQRKTEAANTPHAGKVPEEAWKAMREAGTAGAIPQSEQRKTGTADTPRAGKVPEEAWKAMREAGTAGAIPQSGKRKVADLHTPKEWKVQGDNPFLYLHTETSAERRIRLA</sequence>
<dbReference type="EMBL" id="BAIQ01000014">
    <property type="protein sequence ID" value="GAE15320.1"/>
    <property type="molecule type" value="Genomic_DNA"/>
</dbReference>
<dbReference type="AlphaFoldDB" id="W4P6G2"/>
<evidence type="ECO:0000313" key="2">
    <source>
        <dbReference type="EMBL" id="GAE15320.1"/>
    </source>
</evidence>
<feature type="region of interest" description="Disordered" evidence="1">
    <location>
        <begin position="1"/>
        <end position="107"/>
    </location>
</feature>